<dbReference type="Gene3D" id="3.20.20.80">
    <property type="entry name" value="Glycosidases"/>
    <property type="match status" value="1"/>
</dbReference>
<sequence>MERSKIRWFSSTRQAMWQKKAAGSGAQTADAGNPNLTITGETFQTVEGFGGCFNELGFVALNRLSEAQRNRVLDALFAPDGELKLDLCRLPIGASDYALEWYSLNETDGDLAMAHFSIERDRKYLIPYIREALKRNPRLKLFASPWSPPTWMKHPRAYNYGTLRWEPEILEAYALYFVKFVQAYREEGITIHQIHVQNEVVADQKFPSCVWTGEQLRDFIRDYLGPAFERHGIEAEIWLGTINAPDMWDIYTKKISTDYDDYAHTVLSDPGAYKYIKGVGYQWAGKNAIQRTAASYPELRYMQTENECGDGNNTWEYARYVFNLFQHYFFNGVSSYVYWNMVLEPKGRSTWGWEQNAMITADPETAQPVFNPEYYVMKHYSHFVAPGSVRLGLKGMWTGNAIAFAAPNGERVVVISNPFKDARTLRLSDGAHVHVFEMEPESFNTIVLPG</sequence>
<dbReference type="PRINTS" id="PR00843">
    <property type="entry name" value="GLHYDRLASE30"/>
</dbReference>
<dbReference type="GO" id="GO:0004348">
    <property type="term" value="F:glucosylceramidase activity"/>
    <property type="evidence" value="ECO:0007669"/>
    <property type="project" value="InterPro"/>
</dbReference>
<evidence type="ECO:0000256" key="1">
    <source>
        <dbReference type="ARBA" id="ARBA00005382"/>
    </source>
</evidence>
<evidence type="ECO:0000313" key="8">
    <source>
        <dbReference type="Proteomes" id="UP000010795"/>
    </source>
</evidence>
<protein>
    <submittedName>
        <fullName evidence="7">O-glycosyl hydrolase</fullName>
    </submittedName>
</protein>
<dbReference type="RefSeq" id="WP_015253443.1">
    <property type="nucleotide sequence ID" value="NC_019897.1"/>
</dbReference>
<evidence type="ECO:0000256" key="4">
    <source>
        <dbReference type="RuleBase" id="RU361188"/>
    </source>
</evidence>
<dbReference type="PANTHER" id="PTHR11069:SF23">
    <property type="entry name" value="LYSOSOMAL ACID GLUCOSYLCERAMIDASE"/>
    <property type="match status" value="1"/>
</dbReference>
<gene>
    <name evidence="7" type="ordered locus">Theco_0462</name>
</gene>
<dbReference type="AlphaFoldDB" id="L0EAK7"/>
<dbReference type="OrthoDB" id="9806701at2"/>
<evidence type="ECO:0000259" key="6">
    <source>
        <dbReference type="Pfam" id="PF17189"/>
    </source>
</evidence>
<dbReference type="STRING" id="717605.Theco_0462"/>
<dbReference type="InterPro" id="IPR017853">
    <property type="entry name" value="GH"/>
</dbReference>
<evidence type="ECO:0000256" key="3">
    <source>
        <dbReference type="ARBA" id="ARBA00022801"/>
    </source>
</evidence>
<dbReference type="eggNOG" id="COG5520">
    <property type="taxonomic scope" value="Bacteria"/>
</dbReference>
<keyword evidence="8" id="KW-1185">Reference proteome</keyword>
<comment type="similarity">
    <text evidence="1 4">Belongs to the glycosyl hydrolase 30 family.</text>
</comment>
<keyword evidence="4" id="KW-0326">Glycosidase</keyword>
<evidence type="ECO:0000313" key="7">
    <source>
        <dbReference type="EMBL" id="AGA56679.1"/>
    </source>
</evidence>
<dbReference type="EMBL" id="CP003255">
    <property type="protein sequence ID" value="AGA56679.1"/>
    <property type="molecule type" value="Genomic_DNA"/>
</dbReference>
<dbReference type="Pfam" id="PF02055">
    <property type="entry name" value="Glyco_hydro_30"/>
    <property type="match status" value="1"/>
</dbReference>
<dbReference type="Proteomes" id="UP000010795">
    <property type="component" value="Chromosome"/>
</dbReference>
<accession>L0EAK7</accession>
<reference evidence="8" key="1">
    <citation type="submission" date="2012-01" db="EMBL/GenBank/DDBJ databases">
        <title>Complete sequence of chromosome of Thermobacillus composti KWC4.</title>
        <authorList>
            <person name="Lucas S."/>
            <person name="Han J."/>
            <person name="Lapidus A."/>
            <person name="Cheng J.-F."/>
            <person name="Goodwin L."/>
            <person name="Pitluck S."/>
            <person name="Peters L."/>
            <person name="Ovchinnikova G."/>
            <person name="Teshima H."/>
            <person name="Detter J.C."/>
            <person name="Han C."/>
            <person name="Tapia R."/>
            <person name="Land M."/>
            <person name="Hauser L."/>
            <person name="Kyrpides N."/>
            <person name="Ivanova N."/>
            <person name="Pagani I."/>
            <person name="Anderson I."/>
            <person name="Woyke T."/>
        </authorList>
    </citation>
    <scope>NUCLEOTIDE SEQUENCE [LARGE SCALE GENOMIC DNA]</scope>
    <source>
        <strain evidence="8">DSM 18247 / JCM 13945 / KWC4</strain>
    </source>
</reference>
<dbReference type="InterPro" id="IPR001139">
    <property type="entry name" value="Glyco_hydro_30"/>
</dbReference>
<evidence type="ECO:0000259" key="5">
    <source>
        <dbReference type="Pfam" id="PF02055"/>
    </source>
</evidence>
<dbReference type="Pfam" id="PF17189">
    <property type="entry name" value="Glyco_hydro_30C"/>
    <property type="match status" value="1"/>
</dbReference>
<dbReference type="PANTHER" id="PTHR11069">
    <property type="entry name" value="GLUCOSYLCERAMIDASE"/>
    <property type="match status" value="1"/>
</dbReference>
<name>L0EAK7_THECK</name>
<feature type="domain" description="Glycosyl hydrolase family 30 beta sandwich" evidence="6">
    <location>
        <begin position="387"/>
        <end position="446"/>
    </location>
</feature>
<organism evidence="7 8">
    <name type="scientific">Thermobacillus composti (strain DSM 18247 / JCM 13945 / KWC4)</name>
    <dbReference type="NCBI Taxonomy" id="717605"/>
    <lineage>
        <taxon>Bacteria</taxon>
        <taxon>Bacillati</taxon>
        <taxon>Bacillota</taxon>
        <taxon>Bacilli</taxon>
        <taxon>Bacillales</taxon>
        <taxon>Paenibacillaceae</taxon>
        <taxon>Thermobacillus</taxon>
    </lineage>
</organism>
<evidence type="ECO:0000256" key="2">
    <source>
        <dbReference type="ARBA" id="ARBA00022729"/>
    </source>
</evidence>
<dbReference type="KEGG" id="tco:Theco_0462"/>
<keyword evidence="2" id="KW-0732">Signal</keyword>
<feature type="domain" description="Glycosyl hydrolase family 30 TIM-barrel" evidence="5">
    <location>
        <begin position="46"/>
        <end position="384"/>
    </location>
</feature>
<dbReference type="SUPFAM" id="SSF51445">
    <property type="entry name" value="(Trans)glycosidases"/>
    <property type="match status" value="1"/>
</dbReference>
<dbReference type="InterPro" id="IPR033453">
    <property type="entry name" value="Glyco_hydro_30_TIM-barrel"/>
</dbReference>
<dbReference type="HOGENOM" id="CLU_014379_4_0_9"/>
<dbReference type="InterPro" id="IPR033452">
    <property type="entry name" value="GH30_C"/>
</dbReference>
<proteinExistence type="inferred from homology"/>
<dbReference type="GO" id="GO:0006680">
    <property type="term" value="P:glucosylceramide catabolic process"/>
    <property type="evidence" value="ECO:0007669"/>
    <property type="project" value="TreeGrafter"/>
</dbReference>
<keyword evidence="3 4" id="KW-0378">Hydrolase</keyword>
<dbReference type="GO" id="GO:0016020">
    <property type="term" value="C:membrane"/>
    <property type="evidence" value="ECO:0007669"/>
    <property type="project" value="GOC"/>
</dbReference>